<dbReference type="Proteomes" id="UP001148662">
    <property type="component" value="Unassembled WGS sequence"/>
</dbReference>
<organism evidence="1 2">
    <name type="scientific">Phlebia brevispora</name>
    <dbReference type="NCBI Taxonomy" id="194682"/>
    <lineage>
        <taxon>Eukaryota</taxon>
        <taxon>Fungi</taxon>
        <taxon>Dikarya</taxon>
        <taxon>Basidiomycota</taxon>
        <taxon>Agaricomycotina</taxon>
        <taxon>Agaricomycetes</taxon>
        <taxon>Polyporales</taxon>
        <taxon>Meruliaceae</taxon>
        <taxon>Phlebia</taxon>
    </lineage>
</organism>
<protein>
    <submittedName>
        <fullName evidence="1">Uncharacterized protein</fullName>
    </submittedName>
</protein>
<proteinExistence type="predicted"/>
<sequence length="349" mass="38942">MGNKRARASSVDAQQAKQPRTDSPLTPDPVPAESDNSIANPSTVVEDTPRSGNLHGASDTSPGLQSSPAESTTASNQPESSQASAQRAPVTVDSHLRSYLKPYVIPRINRMLNYCNPSTPCFSIHTAPGNLTWGPAKGGADDLSCYYCLHAEKVKFWVVAEVVKLWFKDFNGHSPKQPAITVKPILMSDKERMELWLGREGNPKPPPLDSDGIRFHCTVADSRTEDHLIPDFDRLRDAREGYRPLSELPPLHHTDLRQDDIVLVEGFFRRAPSLIDSDGFKRTAKKWTQWKSDFELYSVCLLFSVPARARESKEEQVSLYVHLPIISPRIFIGFLPIAERSTPHVSYAE</sequence>
<reference evidence="1" key="1">
    <citation type="submission" date="2022-07" db="EMBL/GenBank/DDBJ databases">
        <title>Genome Sequence of Phlebia brevispora.</title>
        <authorList>
            <person name="Buettner E."/>
        </authorList>
    </citation>
    <scope>NUCLEOTIDE SEQUENCE</scope>
    <source>
        <strain evidence="1">MPL23</strain>
    </source>
</reference>
<accession>A0ACC1T2Z5</accession>
<comment type="caution">
    <text evidence="1">The sequence shown here is derived from an EMBL/GenBank/DDBJ whole genome shotgun (WGS) entry which is preliminary data.</text>
</comment>
<keyword evidence="2" id="KW-1185">Reference proteome</keyword>
<gene>
    <name evidence="1" type="ORF">NM688_g4436</name>
</gene>
<dbReference type="EMBL" id="JANHOG010000734">
    <property type="protein sequence ID" value="KAJ3551907.1"/>
    <property type="molecule type" value="Genomic_DNA"/>
</dbReference>
<name>A0ACC1T2Z5_9APHY</name>
<evidence type="ECO:0000313" key="1">
    <source>
        <dbReference type="EMBL" id="KAJ3551907.1"/>
    </source>
</evidence>
<evidence type="ECO:0000313" key="2">
    <source>
        <dbReference type="Proteomes" id="UP001148662"/>
    </source>
</evidence>